<gene>
    <name evidence="2" type="ORF">GALL_283540</name>
</gene>
<sequence>MMTIKSMQLPLLLLPALISALIPAAPVQAKDIAIEQYKMTALQKEYGGAKSDYDTTTQLLKEQEKRVAQDQARLQELQQKQAAAKAHLDKTKAELDREQKSLDQAWSENNK</sequence>
<feature type="region of interest" description="Disordered" evidence="1">
    <location>
        <begin position="78"/>
        <end position="111"/>
    </location>
</feature>
<proteinExistence type="predicted"/>
<accession>A0A1J5R2N5</accession>
<dbReference type="SUPFAM" id="SSF57997">
    <property type="entry name" value="Tropomyosin"/>
    <property type="match status" value="1"/>
</dbReference>
<name>A0A1J5R2N5_9ZZZZ</name>
<reference evidence="2" key="1">
    <citation type="submission" date="2016-10" db="EMBL/GenBank/DDBJ databases">
        <title>Sequence of Gallionella enrichment culture.</title>
        <authorList>
            <person name="Poehlein A."/>
            <person name="Muehling M."/>
            <person name="Daniel R."/>
        </authorList>
    </citation>
    <scope>NUCLEOTIDE SEQUENCE</scope>
</reference>
<evidence type="ECO:0000256" key="1">
    <source>
        <dbReference type="SAM" id="MobiDB-lite"/>
    </source>
</evidence>
<organism evidence="2">
    <name type="scientific">mine drainage metagenome</name>
    <dbReference type="NCBI Taxonomy" id="410659"/>
    <lineage>
        <taxon>unclassified sequences</taxon>
        <taxon>metagenomes</taxon>
        <taxon>ecological metagenomes</taxon>
    </lineage>
</organism>
<dbReference type="AlphaFoldDB" id="A0A1J5R2N5"/>
<comment type="caution">
    <text evidence="2">The sequence shown here is derived from an EMBL/GenBank/DDBJ whole genome shotgun (WGS) entry which is preliminary data.</text>
</comment>
<dbReference type="EMBL" id="MLJW01000317">
    <property type="protein sequence ID" value="OIQ89738.1"/>
    <property type="molecule type" value="Genomic_DNA"/>
</dbReference>
<feature type="compositionally biased region" description="Polar residues" evidence="1">
    <location>
        <begin position="102"/>
        <end position="111"/>
    </location>
</feature>
<evidence type="ECO:0000313" key="2">
    <source>
        <dbReference type="EMBL" id="OIQ89738.1"/>
    </source>
</evidence>
<feature type="compositionally biased region" description="Basic and acidic residues" evidence="1">
    <location>
        <begin position="86"/>
        <end position="101"/>
    </location>
</feature>
<protein>
    <submittedName>
        <fullName evidence="2">Uncharacterized protein</fullName>
    </submittedName>
</protein>